<keyword evidence="1" id="KW-1133">Transmembrane helix</keyword>
<dbReference type="EMBL" id="GBXM01075965">
    <property type="protein sequence ID" value="JAH32612.1"/>
    <property type="molecule type" value="Transcribed_RNA"/>
</dbReference>
<keyword evidence="1" id="KW-0812">Transmembrane</keyword>
<proteinExistence type="predicted"/>
<feature type="transmembrane region" description="Helical" evidence="1">
    <location>
        <begin position="47"/>
        <end position="68"/>
    </location>
</feature>
<accession>A0A0E9RUW9</accession>
<reference evidence="2" key="2">
    <citation type="journal article" date="2015" name="Fish Shellfish Immunol.">
        <title>Early steps in the European eel (Anguilla anguilla)-Vibrio vulnificus interaction in the gills: Role of the RtxA13 toxin.</title>
        <authorList>
            <person name="Callol A."/>
            <person name="Pajuelo D."/>
            <person name="Ebbesson L."/>
            <person name="Teles M."/>
            <person name="MacKenzie S."/>
            <person name="Amaro C."/>
        </authorList>
    </citation>
    <scope>NUCLEOTIDE SEQUENCE</scope>
</reference>
<evidence type="ECO:0000256" key="1">
    <source>
        <dbReference type="SAM" id="Phobius"/>
    </source>
</evidence>
<protein>
    <submittedName>
        <fullName evidence="2">Uncharacterized protein</fullName>
    </submittedName>
</protein>
<keyword evidence="1" id="KW-0472">Membrane</keyword>
<evidence type="ECO:0000313" key="2">
    <source>
        <dbReference type="EMBL" id="JAH32612.1"/>
    </source>
</evidence>
<organism evidence="2">
    <name type="scientific">Anguilla anguilla</name>
    <name type="common">European freshwater eel</name>
    <name type="synonym">Muraena anguilla</name>
    <dbReference type="NCBI Taxonomy" id="7936"/>
    <lineage>
        <taxon>Eukaryota</taxon>
        <taxon>Metazoa</taxon>
        <taxon>Chordata</taxon>
        <taxon>Craniata</taxon>
        <taxon>Vertebrata</taxon>
        <taxon>Euteleostomi</taxon>
        <taxon>Actinopterygii</taxon>
        <taxon>Neopterygii</taxon>
        <taxon>Teleostei</taxon>
        <taxon>Anguilliformes</taxon>
        <taxon>Anguillidae</taxon>
        <taxon>Anguilla</taxon>
    </lineage>
</organism>
<dbReference type="AlphaFoldDB" id="A0A0E9RUW9"/>
<sequence>MLIIVDIATKSCGVIMPLLCLFTFWQTMAFHEHCFGLILIINIKSHFLIKIVIYICLAPVVTISQLNIAS</sequence>
<reference evidence="2" key="1">
    <citation type="submission" date="2014-11" db="EMBL/GenBank/DDBJ databases">
        <authorList>
            <person name="Amaro Gonzalez C."/>
        </authorList>
    </citation>
    <scope>NUCLEOTIDE SEQUENCE</scope>
</reference>
<feature type="transmembrane region" description="Helical" evidence="1">
    <location>
        <begin position="15"/>
        <end position="40"/>
    </location>
</feature>
<name>A0A0E9RUW9_ANGAN</name>